<evidence type="ECO:0000313" key="2">
    <source>
        <dbReference type="Proteomes" id="UP000602745"/>
    </source>
</evidence>
<sequence>MAISIQGTTYSLVDDSGSGDAFRIAAGAALRDDETLDEVTVTGNYEAPESVVDPGSAILMQALPAPDVQSGPSETKIATVGELVDKIEDGEARILSGSTTDALVVEVDGKIYIVVGHYAELLVDRALQVNGFFGRYMATYGLARGAIIDHDDEDHVVLDLDGRSSSESA</sequence>
<name>A0A8J2YG73_9RHOB</name>
<gene>
    <name evidence="1" type="ORF">GCM10007276_09220</name>
</gene>
<accession>A0A8J2YG73</accession>
<proteinExistence type="predicted"/>
<protein>
    <submittedName>
        <fullName evidence="1">Uncharacterized protein</fullName>
    </submittedName>
</protein>
<reference evidence="1" key="2">
    <citation type="submission" date="2020-09" db="EMBL/GenBank/DDBJ databases">
        <authorList>
            <person name="Sun Q."/>
            <person name="Sedlacek I."/>
        </authorList>
    </citation>
    <scope>NUCLEOTIDE SEQUENCE</scope>
    <source>
        <strain evidence="1">CCM 7684</strain>
    </source>
</reference>
<comment type="caution">
    <text evidence="1">The sequence shown here is derived from an EMBL/GenBank/DDBJ whole genome shotgun (WGS) entry which is preliminary data.</text>
</comment>
<keyword evidence="2" id="KW-1185">Reference proteome</keyword>
<dbReference type="Proteomes" id="UP000602745">
    <property type="component" value="Unassembled WGS sequence"/>
</dbReference>
<dbReference type="AlphaFoldDB" id="A0A8J2YG73"/>
<organism evidence="1 2">
    <name type="scientific">Agaricicola taiwanensis</name>
    <dbReference type="NCBI Taxonomy" id="591372"/>
    <lineage>
        <taxon>Bacteria</taxon>
        <taxon>Pseudomonadati</taxon>
        <taxon>Pseudomonadota</taxon>
        <taxon>Alphaproteobacteria</taxon>
        <taxon>Rhodobacterales</taxon>
        <taxon>Paracoccaceae</taxon>
        <taxon>Agaricicola</taxon>
    </lineage>
</organism>
<dbReference type="EMBL" id="BMCP01000001">
    <property type="protein sequence ID" value="GGE34016.1"/>
    <property type="molecule type" value="Genomic_DNA"/>
</dbReference>
<evidence type="ECO:0000313" key="1">
    <source>
        <dbReference type="EMBL" id="GGE34016.1"/>
    </source>
</evidence>
<reference evidence="1" key="1">
    <citation type="journal article" date="2014" name="Int. J. Syst. Evol. Microbiol.">
        <title>Complete genome sequence of Corynebacterium casei LMG S-19264T (=DSM 44701T), isolated from a smear-ripened cheese.</title>
        <authorList>
            <consortium name="US DOE Joint Genome Institute (JGI-PGF)"/>
            <person name="Walter F."/>
            <person name="Albersmeier A."/>
            <person name="Kalinowski J."/>
            <person name="Ruckert C."/>
        </authorList>
    </citation>
    <scope>NUCLEOTIDE SEQUENCE</scope>
    <source>
        <strain evidence="1">CCM 7684</strain>
    </source>
</reference>
<dbReference type="RefSeq" id="WP_188408503.1">
    <property type="nucleotide sequence ID" value="NZ_BMCP01000001.1"/>
</dbReference>